<dbReference type="EMBL" id="JANBUN010001119">
    <property type="protein sequence ID" value="KAJ2799576.1"/>
    <property type="molecule type" value="Genomic_DNA"/>
</dbReference>
<gene>
    <name evidence="1" type="ORF">H4R21_003498</name>
</gene>
<accession>A0ACC1L3A4</accession>
<proteinExistence type="predicted"/>
<sequence length="374" mass="40542">MRRLRRVISKQSAASPGSTPEANGTDGWFGEQPLDERAGPAPASDSREPSFLSIDRWPLLGRSAQRRREASDLAAAASLQPARTGLPEPIARHRPSQSFSVSSTAPPMARDWRLLRDGSSRHKRTSSSSSAVSSRRLGFAGGIFSSSKAKLTAATAAATATAGNRGQSPHRQHSGGLGASASPTLYGYVPHSPGPADVADGVDFIGYPPGGLQIQSDGLVLLCEQKSPDVCEFTVRRDSGGMWLGDMLAIALASWAVHIFFRNHVLLALMPVALYLVRSSLRVCQESLVVIRNVGIQTETVTLAGLRSVRSYELPQIRDLFIHEALQLLEYRYYMAILPRDARSSIVIMFPHLLPRLDALLPVYHGARRLLFSG</sequence>
<reference evidence="1" key="1">
    <citation type="submission" date="2022-07" db="EMBL/GenBank/DDBJ databases">
        <title>Phylogenomic reconstructions and comparative analyses of Kickxellomycotina fungi.</title>
        <authorList>
            <person name="Reynolds N.K."/>
            <person name="Stajich J.E."/>
            <person name="Barry K."/>
            <person name="Grigoriev I.V."/>
            <person name="Crous P."/>
            <person name="Smith M.E."/>
        </authorList>
    </citation>
    <scope>NUCLEOTIDE SEQUENCE</scope>
    <source>
        <strain evidence="1">BCRC 34780</strain>
    </source>
</reference>
<evidence type="ECO:0000313" key="2">
    <source>
        <dbReference type="Proteomes" id="UP001140087"/>
    </source>
</evidence>
<keyword evidence="2" id="KW-1185">Reference proteome</keyword>
<name>A0ACC1L3A4_9FUNG</name>
<organism evidence="1 2">
    <name type="scientific">Coemansia helicoidea</name>
    <dbReference type="NCBI Taxonomy" id="1286919"/>
    <lineage>
        <taxon>Eukaryota</taxon>
        <taxon>Fungi</taxon>
        <taxon>Fungi incertae sedis</taxon>
        <taxon>Zoopagomycota</taxon>
        <taxon>Kickxellomycotina</taxon>
        <taxon>Kickxellomycetes</taxon>
        <taxon>Kickxellales</taxon>
        <taxon>Kickxellaceae</taxon>
        <taxon>Coemansia</taxon>
    </lineage>
</organism>
<dbReference type="Proteomes" id="UP001140087">
    <property type="component" value="Unassembled WGS sequence"/>
</dbReference>
<comment type="caution">
    <text evidence="1">The sequence shown here is derived from an EMBL/GenBank/DDBJ whole genome shotgun (WGS) entry which is preliminary data.</text>
</comment>
<evidence type="ECO:0000313" key="1">
    <source>
        <dbReference type="EMBL" id="KAJ2799576.1"/>
    </source>
</evidence>
<protein>
    <submittedName>
        <fullName evidence="1">Uncharacterized protein</fullName>
    </submittedName>
</protein>